<dbReference type="AlphaFoldDB" id="A0A0A3I3T5"/>
<keyword evidence="4" id="KW-1185">Reference proteome</keyword>
<evidence type="ECO:0000313" key="3">
    <source>
        <dbReference type="EMBL" id="KGR79374.1"/>
    </source>
</evidence>
<dbReference type="Gene3D" id="3.40.630.30">
    <property type="match status" value="2"/>
</dbReference>
<evidence type="ECO:0000256" key="1">
    <source>
        <dbReference type="ARBA" id="ARBA00022679"/>
    </source>
</evidence>
<dbReference type="SUPFAM" id="SSF55729">
    <property type="entry name" value="Acyl-CoA N-acyltransferases (Nat)"/>
    <property type="match status" value="1"/>
</dbReference>
<dbReference type="Proteomes" id="UP000030416">
    <property type="component" value="Unassembled WGS sequence"/>
</dbReference>
<organism evidence="3 4">
    <name type="scientific">Ureibacillus manganicus DSM 26584</name>
    <dbReference type="NCBI Taxonomy" id="1384049"/>
    <lineage>
        <taxon>Bacteria</taxon>
        <taxon>Bacillati</taxon>
        <taxon>Bacillota</taxon>
        <taxon>Bacilli</taxon>
        <taxon>Bacillales</taxon>
        <taxon>Caryophanaceae</taxon>
        <taxon>Ureibacillus</taxon>
    </lineage>
</organism>
<dbReference type="OrthoDB" id="7163760at2"/>
<dbReference type="InterPro" id="IPR050769">
    <property type="entry name" value="NAT_camello-type"/>
</dbReference>
<keyword evidence="1 3" id="KW-0808">Transferase</keyword>
<dbReference type="eggNOG" id="COG0456">
    <property type="taxonomic scope" value="Bacteria"/>
</dbReference>
<evidence type="ECO:0000259" key="2">
    <source>
        <dbReference type="PROSITE" id="PS51186"/>
    </source>
</evidence>
<dbReference type="InterPro" id="IPR000182">
    <property type="entry name" value="GNAT_dom"/>
</dbReference>
<dbReference type="STRING" id="1384049.CD29_06675"/>
<proteinExistence type="predicted"/>
<dbReference type="EMBL" id="JPVN01000006">
    <property type="protein sequence ID" value="KGR79374.1"/>
    <property type="molecule type" value="Genomic_DNA"/>
</dbReference>
<dbReference type="PANTHER" id="PTHR13947">
    <property type="entry name" value="GNAT FAMILY N-ACETYLTRANSFERASE"/>
    <property type="match status" value="1"/>
</dbReference>
<dbReference type="PANTHER" id="PTHR13947:SF37">
    <property type="entry name" value="LD18367P"/>
    <property type="match status" value="1"/>
</dbReference>
<accession>A0A0A3I3T5</accession>
<name>A0A0A3I3T5_9BACL</name>
<reference evidence="3 4" key="1">
    <citation type="submission" date="2014-02" db="EMBL/GenBank/DDBJ databases">
        <title>Draft genome sequence of Lysinibacillus manganicus DSM 26584T.</title>
        <authorList>
            <person name="Zhang F."/>
            <person name="Wang G."/>
            <person name="Zhang L."/>
        </authorList>
    </citation>
    <scope>NUCLEOTIDE SEQUENCE [LARGE SCALE GENOMIC DNA]</scope>
    <source>
        <strain evidence="3 4">DSM 26584</strain>
    </source>
</reference>
<comment type="caution">
    <text evidence="3">The sequence shown here is derived from an EMBL/GenBank/DDBJ whole genome shotgun (WGS) entry which is preliminary data.</text>
</comment>
<feature type="domain" description="N-acetyltransferase" evidence="2">
    <location>
        <begin position="156"/>
        <end position="293"/>
    </location>
</feature>
<dbReference type="PROSITE" id="PS51186">
    <property type="entry name" value="GNAT"/>
    <property type="match status" value="2"/>
</dbReference>
<dbReference type="GO" id="GO:0008080">
    <property type="term" value="F:N-acetyltransferase activity"/>
    <property type="evidence" value="ECO:0007669"/>
    <property type="project" value="InterPro"/>
</dbReference>
<feature type="domain" description="N-acetyltransferase" evidence="2">
    <location>
        <begin position="1"/>
        <end position="155"/>
    </location>
</feature>
<evidence type="ECO:0000313" key="4">
    <source>
        <dbReference type="Proteomes" id="UP000030416"/>
    </source>
</evidence>
<protein>
    <submittedName>
        <fullName evidence="3">GNAT family acetyltransferase</fullName>
    </submittedName>
</protein>
<gene>
    <name evidence="3" type="ORF">CD29_06675</name>
</gene>
<dbReference type="InterPro" id="IPR016181">
    <property type="entry name" value="Acyl_CoA_acyltransferase"/>
</dbReference>
<sequence length="293" mass="32934">MNFSIIKASFPIDTETFDEIKTLCVEAGNVDRVSYCSLLNLRESKELYSKGFFVLAYDDELNQLVGVASAIDIMGLETYDWSMVVSPMYRQIGIGTALFKVLHEGLFERGAEGELALVHENSTFGKRFLERFGFIYSFSEATFEAKAQVANPDSPIYIRQYSKLDQNALVQIFSEAFGDLREESLELIDYNTTTEGSILWVAELNGDVVGTLTTSKEGDVQKVTAFAVHPEVQGKGIGTALLDWSRDFALRNGEKYVMLDVEIENERALSVYEKAGFQKCMQVDYYVYSSGRD</sequence>
<dbReference type="RefSeq" id="WP_036184369.1">
    <property type="nucleotide sequence ID" value="NZ_AVDA01000006.1"/>
</dbReference>
<dbReference type="Pfam" id="PF00583">
    <property type="entry name" value="Acetyltransf_1"/>
    <property type="match status" value="2"/>
</dbReference>
<dbReference type="CDD" id="cd04301">
    <property type="entry name" value="NAT_SF"/>
    <property type="match status" value="2"/>
</dbReference>